<dbReference type="GO" id="GO:0016301">
    <property type="term" value="F:kinase activity"/>
    <property type="evidence" value="ECO:0007669"/>
    <property type="project" value="UniProtKB-KW"/>
</dbReference>
<dbReference type="GeneID" id="34222721"/>
<sequence length="205" mass="25123">MEDLIQQIKKRFKQHDQNKPFLIALDGLSGSGKTTLVHQLKSNFDDTVVIHIDDHVVENAKRYNTGHEEWFEYYHLQWDTIYLRDNLFKKLNNNHSDIQLMFYEREKDTFKNKSIEFTSKSIVIVEGIFLLRKEWKDFYDYIIFLDCPQEIRHERALDRDAYIGSFEERLRKYKERYWIAEDYYMDTENPMKKAHYILRYKDIKI</sequence>
<evidence type="ECO:0000313" key="5">
    <source>
        <dbReference type="Proteomes" id="UP000199735"/>
    </source>
</evidence>
<evidence type="ECO:0000313" key="2">
    <source>
        <dbReference type="EMBL" id="AIF65210.1"/>
    </source>
</evidence>
<dbReference type="EMBL" id="FOCD01000003">
    <property type="protein sequence ID" value="SEN81371.1"/>
    <property type="molecule type" value="Genomic_DNA"/>
</dbReference>
<dbReference type="HOGENOM" id="CLU_090613_1_1_9"/>
<dbReference type="NCBIfam" id="NF005807">
    <property type="entry name" value="PRK07667.1"/>
    <property type="match status" value="1"/>
</dbReference>
<dbReference type="PANTHER" id="PTHR10285">
    <property type="entry name" value="URIDINE KINASE"/>
    <property type="match status" value="1"/>
</dbReference>
<keyword evidence="2" id="KW-0418">Kinase</keyword>
<organism evidence="2 4">
    <name type="scientific">Terribacillus saccharophilus</name>
    <dbReference type="NCBI Taxonomy" id="361277"/>
    <lineage>
        <taxon>Bacteria</taxon>
        <taxon>Bacillati</taxon>
        <taxon>Bacillota</taxon>
        <taxon>Bacilli</taxon>
        <taxon>Bacillales</taxon>
        <taxon>Bacillaceae</taxon>
        <taxon>Terribacillus</taxon>
    </lineage>
</organism>
<dbReference type="InterPro" id="IPR027417">
    <property type="entry name" value="P-loop_NTPase"/>
</dbReference>
<dbReference type="Gene3D" id="3.40.50.300">
    <property type="entry name" value="P-loop containing nucleotide triphosphate hydrolases"/>
    <property type="match status" value="1"/>
</dbReference>
<reference evidence="3 5" key="2">
    <citation type="submission" date="2016-10" db="EMBL/GenBank/DDBJ databases">
        <authorList>
            <person name="Varghese N."/>
            <person name="Submissions S."/>
        </authorList>
    </citation>
    <scope>NUCLEOTIDE SEQUENCE [LARGE SCALE GENOMIC DNA]</scope>
    <source>
        <strain evidence="3 5">DSM 21619</strain>
    </source>
</reference>
<dbReference type="AlphaFoldDB" id="A0A075LF02"/>
<gene>
    <name evidence="2" type="ORF">GZ22_00050</name>
    <name evidence="3" type="ORF">SAMN04489762_2913</name>
</gene>
<feature type="domain" description="Phosphoribulokinase/uridine kinase" evidence="1">
    <location>
        <begin position="22"/>
        <end position="161"/>
    </location>
</feature>
<proteinExistence type="predicted"/>
<reference evidence="2 4" key="1">
    <citation type="submission" date="2014-07" db="EMBL/GenBank/DDBJ databases">
        <title>Complete genome sequence of a moderately halophilic bacterium Terribacillus aidingensis MP602, isolated from Cryptomeria fortunei in Tianmu mountain in China.</title>
        <authorList>
            <person name="Wang Y."/>
            <person name="Lu P."/>
            <person name="Zhang L."/>
        </authorList>
    </citation>
    <scope>NUCLEOTIDE SEQUENCE [LARGE SCALE GENOMIC DNA]</scope>
    <source>
        <strain evidence="2 4">MP602</strain>
    </source>
</reference>
<dbReference type="Proteomes" id="UP000027980">
    <property type="component" value="Chromosome"/>
</dbReference>
<accession>A0A075LF02</accession>
<dbReference type="KEGG" id="tap:GZ22_00050"/>
<dbReference type="InterPro" id="IPR006083">
    <property type="entry name" value="PRK/URK"/>
</dbReference>
<dbReference type="Pfam" id="PF00485">
    <property type="entry name" value="PRK"/>
    <property type="match status" value="1"/>
</dbReference>
<dbReference type="OrthoDB" id="1420794at2"/>
<name>A0A075LF02_9BACI</name>
<evidence type="ECO:0000313" key="4">
    <source>
        <dbReference type="Proteomes" id="UP000027980"/>
    </source>
</evidence>
<accession>A0AAX2EIA6</accession>
<protein>
    <submittedName>
        <fullName evidence="2">Uridine kinase</fullName>
    </submittedName>
</protein>
<dbReference type="Proteomes" id="UP000199735">
    <property type="component" value="Unassembled WGS sequence"/>
</dbReference>
<dbReference type="EMBL" id="CP008876">
    <property type="protein sequence ID" value="AIF65210.1"/>
    <property type="molecule type" value="Genomic_DNA"/>
</dbReference>
<keyword evidence="2" id="KW-0808">Transferase</keyword>
<dbReference type="SUPFAM" id="SSF52540">
    <property type="entry name" value="P-loop containing nucleoside triphosphate hydrolases"/>
    <property type="match status" value="1"/>
</dbReference>
<evidence type="ECO:0000259" key="1">
    <source>
        <dbReference type="Pfam" id="PF00485"/>
    </source>
</evidence>
<evidence type="ECO:0000313" key="3">
    <source>
        <dbReference type="EMBL" id="SEN81371.1"/>
    </source>
</evidence>
<dbReference type="RefSeq" id="WP_038557546.1">
    <property type="nucleotide sequence ID" value="NZ_CP008876.1"/>
</dbReference>
<dbReference type="GO" id="GO:0005524">
    <property type="term" value="F:ATP binding"/>
    <property type="evidence" value="ECO:0007669"/>
    <property type="project" value="InterPro"/>
</dbReference>